<proteinExistence type="predicted"/>
<name>A0A645J5D9_9ZZZZ</name>
<dbReference type="AntiFam" id="ANF00088">
    <property type="entry name" value="Shadow ORF (opposite Fdh)"/>
</dbReference>
<dbReference type="AlphaFoldDB" id="A0A645J5D9"/>
<comment type="caution">
    <text evidence="1">The sequence shown here is derived from an EMBL/GenBank/DDBJ whole genome shotgun (WGS) entry which is preliminary data.</text>
</comment>
<accession>A0A645J5D9</accession>
<dbReference type="EMBL" id="VSSQ01132338">
    <property type="protein sequence ID" value="MPN58935.1"/>
    <property type="molecule type" value="Genomic_DNA"/>
</dbReference>
<protein>
    <submittedName>
        <fullName evidence="1">Uncharacterized protein</fullName>
    </submittedName>
</protein>
<evidence type="ECO:0000313" key="1">
    <source>
        <dbReference type="EMBL" id="MPN58935.1"/>
    </source>
</evidence>
<sequence length="138" mass="15114">MIRDDDIFRHCAVGAAADRLARLAEHEQALMAVPAVAARDHGSQRDHLVADGKAGHVLAHRLDNAGVLMAQRHRWIAGVLVVHDVDVGAADAGRHDTDQQLVILRFGPGYVNHRETRHPAFLVLLDQRFHAVPPASVK</sequence>
<organism evidence="1">
    <name type="scientific">bioreactor metagenome</name>
    <dbReference type="NCBI Taxonomy" id="1076179"/>
    <lineage>
        <taxon>unclassified sequences</taxon>
        <taxon>metagenomes</taxon>
        <taxon>ecological metagenomes</taxon>
    </lineage>
</organism>
<gene>
    <name evidence="1" type="ORF">SDC9_206651</name>
</gene>
<reference evidence="1" key="1">
    <citation type="submission" date="2019-08" db="EMBL/GenBank/DDBJ databases">
        <authorList>
            <person name="Kucharzyk K."/>
            <person name="Murdoch R.W."/>
            <person name="Higgins S."/>
            <person name="Loffler F."/>
        </authorList>
    </citation>
    <scope>NUCLEOTIDE SEQUENCE</scope>
</reference>